<sequence>MIDLIQIFCHLRKRNIKKQRKKNQITNNHEKCLVISDQLPVKMDRRLFIYIQKYQNIYKSSGKTVIINSIDHKFKQYPPYQNGKRCDQHRLQEDTEF</sequence>
<dbReference type="Proteomes" id="UP000004016">
    <property type="component" value="Unassembled WGS sequence"/>
</dbReference>
<accession>A6BI72</accession>
<dbReference type="EMBL" id="AAXB02000011">
    <property type="protein sequence ID" value="EDM62606.1"/>
    <property type="molecule type" value="Genomic_DNA"/>
</dbReference>
<comment type="caution">
    <text evidence="1">The sequence shown here is derived from an EMBL/GenBank/DDBJ whole genome shotgun (WGS) entry which is preliminary data.</text>
</comment>
<organism evidence="1 2">
    <name type="scientific">Dorea longicatena DSM 13814</name>
    <dbReference type="NCBI Taxonomy" id="411462"/>
    <lineage>
        <taxon>Bacteria</taxon>
        <taxon>Bacillati</taxon>
        <taxon>Bacillota</taxon>
        <taxon>Clostridia</taxon>
        <taxon>Lachnospirales</taxon>
        <taxon>Lachnospiraceae</taxon>
        <taxon>Dorea</taxon>
    </lineage>
</organism>
<protein>
    <submittedName>
        <fullName evidence="1">Uncharacterized protein</fullName>
    </submittedName>
</protein>
<reference evidence="1 2" key="1">
    <citation type="submission" date="2007-03" db="EMBL/GenBank/DDBJ databases">
        <authorList>
            <person name="Fulton L."/>
            <person name="Clifton S."/>
            <person name="Fulton B."/>
            <person name="Xu J."/>
            <person name="Minx P."/>
            <person name="Pepin K.H."/>
            <person name="Johnson M."/>
            <person name="Thiruvilangam P."/>
            <person name="Bhonagiri V."/>
            <person name="Nash W.E."/>
            <person name="Mardis E.R."/>
            <person name="Wilson R.K."/>
        </authorList>
    </citation>
    <scope>NUCLEOTIDE SEQUENCE [LARGE SCALE GENOMIC DNA]</scope>
    <source>
        <strain evidence="1 2">DSM 13814</strain>
    </source>
</reference>
<dbReference type="AlphaFoldDB" id="A6BI72"/>
<evidence type="ECO:0000313" key="2">
    <source>
        <dbReference type="Proteomes" id="UP000004016"/>
    </source>
</evidence>
<gene>
    <name evidence="1" type="ORF">DORLON_02000</name>
</gene>
<evidence type="ECO:0000313" key="1">
    <source>
        <dbReference type="EMBL" id="EDM62606.1"/>
    </source>
</evidence>
<name>A6BI72_9FIRM</name>
<dbReference type="HOGENOM" id="CLU_2342281_0_0_9"/>
<proteinExistence type="predicted"/>
<reference evidence="1 2" key="2">
    <citation type="submission" date="2007-04" db="EMBL/GenBank/DDBJ databases">
        <title>Draft genome sequence of Dorea longicatena (DSM 13814).</title>
        <authorList>
            <person name="Sudarsanam P."/>
            <person name="Ley R."/>
            <person name="Guruge J."/>
            <person name="Turnbaugh P.J."/>
            <person name="Mahowald M."/>
            <person name="Liep D."/>
            <person name="Gordon J."/>
        </authorList>
    </citation>
    <scope>NUCLEOTIDE SEQUENCE [LARGE SCALE GENOMIC DNA]</scope>
    <source>
        <strain evidence="1 2">DSM 13814</strain>
    </source>
</reference>